<dbReference type="InterPro" id="IPR036046">
    <property type="entry name" value="Acylphosphatase-like_dom_sf"/>
</dbReference>
<name>A0ABT6MXR7_9SPHN</name>
<evidence type="ECO:0000313" key="2">
    <source>
        <dbReference type="EMBL" id="MDH7637801.1"/>
    </source>
</evidence>
<dbReference type="EMBL" id="JARYGZ010000001">
    <property type="protein sequence ID" value="MDH7637801.1"/>
    <property type="molecule type" value="Genomic_DNA"/>
</dbReference>
<organism evidence="2 3">
    <name type="scientific">Sphingomonas oryzagri</name>
    <dbReference type="NCBI Taxonomy" id="3042314"/>
    <lineage>
        <taxon>Bacteria</taxon>
        <taxon>Pseudomonadati</taxon>
        <taxon>Pseudomonadota</taxon>
        <taxon>Alphaproteobacteria</taxon>
        <taxon>Sphingomonadales</taxon>
        <taxon>Sphingomonadaceae</taxon>
        <taxon>Sphingomonas</taxon>
    </lineage>
</organism>
<dbReference type="RefSeq" id="WP_281043145.1">
    <property type="nucleotide sequence ID" value="NZ_JARYGZ010000001.1"/>
</dbReference>
<dbReference type="Pfam" id="PF04940">
    <property type="entry name" value="BLUF"/>
    <property type="match status" value="1"/>
</dbReference>
<dbReference type="Proteomes" id="UP001160625">
    <property type="component" value="Unassembled WGS sequence"/>
</dbReference>
<protein>
    <submittedName>
        <fullName evidence="2">BLUF domain-containing protein</fullName>
    </submittedName>
</protein>
<dbReference type="SMART" id="SM01034">
    <property type="entry name" value="BLUF"/>
    <property type="match status" value="1"/>
</dbReference>
<proteinExistence type="predicted"/>
<evidence type="ECO:0000313" key="3">
    <source>
        <dbReference type="Proteomes" id="UP001160625"/>
    </source>
</evidence>
<comment type="caution">
    <text evidence="2">The sequence shown here is derived from an EMBL/GenBank/DDBJ whole genome shotgun (WGS) entry which is preliminary data.</text>
</comment>
<accession>A0ABT6MXR7</accession>
<reference evidence="2" key="1">
    <citation type="submission" date="2023-04" db="EMBL/GenBank/DDBJ databases">
        <title>Sphingomonas sp. MAHUQ-71 isolated from rice field.</title>
        <authorList>
            <person name="Huq M.A."/>
        </authorList>
    </citation>
    <scope>NUCLEOTIDE SEQUENCE</scope>
    <source>
        <strain evidence="2">MAHUQ-71</strain>
    </source>
</reference>
<keyword evidence="3" id="KW-1185">Reference proteome</keyword>
<gene>
    <name evidence="2" type="ORF">QGN17_03565</name>
</gene>
<feature type="domain" description="BLUF" evidence="1">
    <location>
        <begin position="34"/>
        <end position="127"/>
    </location>
</feature>
<evidence type="ECO:0000259" key="1">
    <source>
        <dbReference type="PROSITE" id="PS50925"/>
    </source>
</evidence>
<dbReference type="InterPro" id="IPR007024">
    <property type="entry name" value="BLUF_domain"/>
</dbReference>
<dbReference type="Gene3D" id="3.30.70.100">
    <property type="match status" value="1"/>
</dbReference>
<dbReference type="PROSITE" id="PS50925">
    <property type="entry name" value="BLUF"/>
    <property type="match status" value="1"/>
</dbReference>
<sequence>MGDISGEIGVNHTCGLMAAHYQGGVPDIEDPSACHRWFYVSRCLLPANWVDAAVADIVKVSRIRNDSLRLTGALLFTGRRFAQYIEGAAEHVAAVQESIKRDARHGEVQTILAGAGEGRLFDDWSLAYAGPSLFLSAQVESVLDEAPHSAARLIGILREFATQES</sequence>
<dbReference type="SUPFAM" id="SSF54975">
    <property type="entry name" value="Acylphosphatase/BLUF domain-like"/>
    <property type="match status" value="1"/>
</dbReference>